<name>A0ACB9MQ95_9MYRT</name>
<protein>
    <submittedName>
        <fullName evidence="1">Uncharacterized protein</fullName>
    </submittedName>
</protein>
<evidence type="ECO:0000313" key="1">
    <source>
        <dbReference type="EMBL" id="KAI4326362.1"/>
    </source>
</evidence>
<sequence length="1021" mass="112578">MDAMQARVETWIKDQTSRIMKVTWGPQQWQWRLRWWPPWTTTEQWERKKRLHLEFERRKKQLHQLCLALRVDSVSDLQEILCCMVLSECVYKRPAAELFRAVNKFKADFGGQVISLERVQPSADHVPHRYLLAEAGDTLFASFIGTKQYKDVMADANIFQGALFPDDMGGTEGNEAADLEVVNVPKRNVENSTSSVEPKLRKPNELAKPAAHRGFMARAKGIPALELYRLAQKKKRKLVLCGHSLGGAVAALATLAILRVISASSSSKESEKVPIKCITFSQPPVGNAALRDYVNSKGWKDHFRSYCIPEDLVPRILSPAYFHHYNSQSPLAATESKADSSNESASRHSNGTEKMKEENEQLVIGLGPVQNSFWRLSKLVPLESVRRKLSTPRGVPGASLSTLANSSVTPEDETIEPQSLEIQEGSDGVSLKPLSDLDQTYSDKPMQGKALRKVNKKAGDSRRWRGVPYLPSYVPFGQLYLLGNSSVEALSGSEYLKLTSVKSVIAEVRERFQSHSMKSYRSRFQRIFDLCMSDDALSFPGMDQFQQLPNLKQWLGLIVAGSVELGHIVEAPVIRSATSIVPLGWSGLLGGKSAEPFKVDIAGFGLHVCSLVHAQVNGIWCSTTVETFPSQPSHDSGLGEHELQKMRVLVGPPLKRQPKHHLAGNPIMPAFSSINSEYAKTENVEDSSSPHGNLNHSEDSVNLHIFCTSDFTTVSKEVHLRTRRVRLLGLEGAGKTSLFKAIMGLSRKTPLSNIENLLLEPDIQEAISGGVCFSDSAGVNLQDLRRETSRFRDELWKGIRDLSRKTDLVVLVHNLSHRVAQYSSPSVSEKKPALSLLLEEAKALGVPWILAITNKFSVSAHQQKAAIEAVLQEYHATPSHAEVVNSCPYVMPGAATASFSWSTAAGNADAKLGGQRLAFSPMKLVWMPFQRKETILPIEGVNSLCNLVHRVLRSHEEASLEELARERLLVELARDRATAVSAKDREAKSSLSAATVGASLGAGLGIVLALVMGAASALRKP</sequence>
<dbReference type="Proteomes" id="UP001057402">
    <property type="component" value="Chromosome 9"/>
</dbReference>
<comment type="caution">
    <text evidence="1">The sequence shown here is derived from an EMBL/GenBank/DDBJ whole genome shotgun (WGS) entry which is preliminary data.</text>
</comment>
<reference evidence="2" key="1">
    <citation type="journal article" date="2023" name="Front. Plant Sci.">
        <title>Chromosomal-level genome assembly of Melastoma candidum provides insights into trichome evolution.</title>
        <authorList>
            <person name="Zhong Y."/>
            <person name="Wu W."/>
            <person name="Sun C."/>
            <person name="Zou P."/>
            <person name="Liu Y."/>
            <person name="Dai S."/>
            <person name="Zhou R."/>
        </authorList>
    </citation>
    <scope>NUCLEOTIDE SEQUENCE [LARGE SCALE GENOMIC DNA]</scope>
</reference>
<accession>A0ACB9MQ95</accession>
<dbReference type="EMBL" id="CM042888">
    <property type="protein sequence ID" value="KAI4326362.1"/>
    <property type="molecule type" value="Genomic_DNA"/>
</dbReference>
<evidence type="ECO:0000313" key="2">
    <source>
        <dbReference type="Proteomes" id="UP001057402"/>
    </source>
</evidence>
<gene>
    <name evidence="1" type="ORF">MLD38_031684</name>
</gene>
<proteinExistence type="predicted"/>
<keyword evidence="2" id="KW-1185">Reference proteome</keyword>
<organism evidence="1 2">
    <name type="scientific">Melastoma candidum</name>
    <dbReference type="NCBI Taxonomy" id="119954"/>
    <lineage>
        <taxon>Eukaryota</taxon>
        <taxon>Viridiplantae</taxon>
        <taxon>Streptophyta</taxon>
        <taxon>Embryophyta</taxon>
        <taxon>Tracheophyta</taxon>
        <taxon>Spermatophyta</taxon>
        <taxon>Magnoliopsida</taxon>
        <taxon>eudicotyledons</taxon>
        <taxon>Gunneridae</taxon>
        <taxon>Pentapetalae</taxon>
        <taxon>rosids</taxon>
        <taxon>malvids</taxon>
        <taxon>Myrtales</taxon>
        <taxon>Melastomataceae</taxon>
        <taxon>Melastomatoideae</taxon>
        <taxon>Melastomateae</taxon>
        <taxon>Melastoma</taxon>
    </lineage>
</organism>